<dbReference type="KEGG" id="abg:Asbog_02792"/>
<accession>A0AAN4R545</accession>
<dbReference type="AlphaFoldDB" id="A0AAN4R545"/>
<dbReference type="EMBL" id="BJVS01000008">
    <property type="protein sequence ID" value="GEL54563.1"/>
    <property type="molecule type" value="Genomic_DNA"/>
</dbReference>
<evidence type="ECO:0000256" key="1">
    <source>
        <dbReference type="SAM" id="MobiDB-lite"/>
    </source>
</evidence>
<name>A0AAN4R545_9PROT</name>
<protein>
    <recommendedName>
        <fullName evidence="2">Hedgehog/Intein (Hint) domain-containing protein</fullName>
    </recommendedName>
</protein>
<dbReference type="GeneID" id="78227792"/>
<dbReference type="InterPro" id="IPR028992">
    <property type="entry name" value="Hedgehog/Intein_dom"/>
</dbReference>
<dbReference type="Pfam" id="PF13403">
    <property type="entry name" value="Hint_2"/>
    <property type="match status" value="1"/>
</dbReference>
<dbReference type="Proteomes" id="UP000321287">
    <property type="component" value="Unassembled WGS sequence"/>
</dbReference>
<comment type="caution">
    <text evidence="3">The sequence shown here is derived from an EMBL/GenBank/DDBJ whole genome shotgun (WGS) entry which is preliminary data.</text>
</comment>
<dbReference type="Gene3D" id="2.170.16.10">
    <property type="entry name" value="Hedgehog/Intein (Hint) domain"/>
    <property type="match status" value="1"/>
</dbReference>
<dbReference type="RefSeq" id="WP_062165550.1">
    <property type="nucleotide sequence ID" value="NZ_AP014690.1"/>
</dbReference>
<reference evidence="3 4" key="1">
    <citation type="submission" date="2019-07" db="EMBL/GenBank/DDBJ databases">
        <title>Whole genome shotgun sequence of Asaia bogorensis NBRC 16594.</title>
        <authorList>
            <person name="Hosoyama A."/>
            <person name="Uohara A."/>
            <person name="Ohji S."/>
            <person name="Ichikawa N."/>
        </authorList>
    </citation>
    <scope>NUCLEOTIDE SEQUENCE [LARGE SCALE GENOMIC DNA]</scope>
    <source>
        <strain evidence="3 4">NBRC 16594</strain>
    </source>
</reference>
<dbReference type="InterPro" id="IPR036844">
    <property type="entry name" value="Hint_dom_sf"/>
</dbReference>
<feature type="domain" description="Hedgehog/Intein (Hint)" evidence="2">
    <location>
        <begin position="400"/>
        <end position="539"/>
    </location>
</feature>
<gene>
    <name evidence="3" type="ORF">ABO01nite_25700</name>
</gene>
<evidence type="ECO:0000313" key="3">
    <source>
        <dbReference type="EMBL" id="GEL54563.1"/>
    </source>
</evidence>
<evidence type="ECO:0000259" key="2">
    <source>
        <dbReference type="Pfam" id="PF13403"/>
    </source>
</evidence>
<sequence length="765" mass="79499">MVAQSVLVRDHRETEAVATTSATVLKGGDWSAIDRDGVTWYVSNSVSATGAVVLSGVNSLTISNGAVVSGAMLSGGIPTVSVLSGGAMISSTEVNGYLRVASGGIISGNTLNSDEVTLSAGASSVRDVFLNSGSVADGNAYVYVSSGASLLEATMTDGAQSGLSAFAYSGATVSGLTLGSGAAAYLSSGAVAADIDAGNGSVLSMATAYGSANASVAPSTQGATVLTGGTWSAVLSNNTTWYVSGAVSASGRVVLSGISTLTISSGAVVSGATISGSVATVSVMSGGVMQNSLLLNGYVSAMNGATLSANVLNSDVVYLYSGARSVSDTYLNSGSGTDGYSDAYVYSGGSIEAPYIGAATNGGFTVWVSSGASISDPTLVRNGGQLSVSGGTFTTTEPAPCFLAGTLIETENGLIPVEDIRIGDHVMAYQGESCTPRRVIWSGRTRAVVDAGKPDDLSGYPVRVVRDALGEGKPFRDLMITAEHCLFLDGAFIPVRMLVNGTSIHYDKTVAEYEYFHIETEDHAILMSDGALSESYLDTGDRRRFRQAGTIHVLGGRVLTWQNSAAAPLVNERSFVEPIHERLMRRAETLSLGQGGVSQRHVTHDPDLHIVTESGEWIAGCQRQNGQYVFTVPEEAQDIRIVSNRSRPSDAVGPYVDDRRMLGVLVSDIRIYDSWGTIELPHVLAGGIAEGWKPIEACGRRWTDGNASLFLPERRAGGITLLALRIDVAGPYVTTADPAAINDRSRSHNRNSALTHEAHSARLYA</sequence>
<feature type="region of interest" description="Disordered" evidence="1">
    <location>
        <begin position="741"/>
        <end position="765"/>
    </location>
</feature>
<proteinExistence type="predicted"/>
<organism evidence="3 4">
    <name type="scientific">Asaia bogorensis NBRC 16594</name>
    <dbReference type="NCBI Taxonomy" id="1231624"/>
    <lineage>
        <taxon>Bacteria</taxon>
        <taxon>Pseudomonadati</taxon>
        <taxon>Pseudomonadota</taxon>
        <taxon>Alphaproteobacteria</taxon>
        <taxon>Acetobacterales</taxon>
        <taxon>Acetobacteraceae</taxon>
        <taxon>Asaia</taxon>
    </lineage>
</organism>
<dbReference type="InterPro" id="IPR012332">
    <property type="entry name" value="Autotransporter_pectin_lyase_C"/>
</dbReference>
<feature type="compositionally biased region" description="Basic and acidic residues" evidence="1">
    <location>
        <begin position="756"/>
        <end position="765"/>
    </location>
</feature>
<dbReference type="SUPFAM" id="SSF51294">
    <property type="entry name" value="Hedgehog/intein (Hint) domain"/>
    <property type="match status" value="1"/>
</dbReference>
<dbReference type="Gene3D" id="2.160.20.20">
    <property type="match status" value="1"/>
</dbReference>
<keyword evidence="4" id="KW-1185">Reference proteome</keyword>
<evidence type="ECO:0000313" key="4">
    <source>
        <dbReference type="Proteomes" id="UP000321287"/>
    </source>
</evidence>